<dbReference type="STRING" id="6265.A0A0B2V5Z1"/>
<dbReference type="AlphaFoldDB" id="A0A0B2V5Z1"/>
<dbReference type="PROSITE" id="PS50800">
    <property type="entry name" value="SAP"/>
    <property type="match status" value="1"/>
</dbReference>
<gene>
    <name evidence="3" type="primary">eri-1</name>
    <name evidence="3" type="ORF">Tcan_15769</name>
</gene>
<keyword evidence="3" id="KW-0540">Nuclease</keyword>
<dbReference type="GO" id="GO:0004527">
    <property type="term" value="F:exonuclease activity"/>
    <property type="evidence" value="ECO:0007669"/>
    <property type="project" value="UniProtKB-KW"/>
</dbReference>
<comment type="caution">
    <text evidence="3">The sequence shown here is derived from an EMBL/GenBank/DDBJ whole genome shotgun (WGS) entry which is preliminary data.</text>
</comment>
<dbReference type="EMBL" id="JPKZ01002011">
    <property type="protein sequence ID" value="KHN78836.1"/>
    <property type="molecule type" value="Genomic_DNA"/>
</dbReference>
<dbReference type="SUPFAM" id="SSF68906">
    <property type="entry name" value="SAP domain"/>
    <property type="match status" value="1"/>
</dbReference>
<dbReference type="GO" id="GO:0005737">
    <property type="term" value="C:cytoplasm"/>
    <property type="evidence" value="ECO:0007669"/>
    <property type="project" value="TreeGrafter"/>
</dbReference>
<keyword evidence="3" id="KW-0378">Hydrolase</keyword>
<organism evidence="3 4">
    <name type="scientific">Toxocara canis</name>
    <name type="common">Canine roundworm</name>
    <dbReference type="NCBI Taxonomy" id="6265"/>
    <lineage>
        <taxon>Eukaryota</taxon>
        <taxon>Metazoa</taxon>
        <taxon>Ecdysozoa</taxon>
        <taxon>Nematoda</taxon>
        <taxon>Chromadorea</taxon>
        <taxon>Rhabditida</taxon>
        <taxon>Spirurina</taxon>
        <taxon>Ascaridomorpha</taxon>
        <taxon>Ascaridoidea</taxon>
        <taxon>Toxocaridae</taxon>
        <taxon>Toxocara</taxon>
    </lineage>
</organism>
<dbReference type="PANTHER" id="PTHR23044:SF61">
    <property type="entry name" value="3'-5' EXORIBONUCLEASE 1-RELATED"/>
    <property type="match status" value="1"/>
</dbReference>
<accession>A0A0B2V5Z1</accession>
<dbReference type="Proteomes" id="UP000031036">
    <property type="component" value="Unassembled WGS sequence"/>
</dbReference>
<keyword evidence="4" id="KW-1185">Reference proteome</keyword>
<evidence type="ECO:0000259" key="2">
    <source>
        <dbReference type="PROSITE" id="PS50800"/>
    </source>
</evidence>
<proteinExistence type="predicted"/>
<evidence type="ECO:0000256" key="1">
    <source>
        <dbReference type="SAM" id="MobiDB-lite"/>
    </source>
</evidence>
<dbReference type="InterPro" id="IPR003034">
    <property type="entry name" value="SAP_dom"/>
</dbReference>
<name>A0A0B2V5Z1_TOXCA</name>
<dbReference type="OMA" id="ARIVIRM"/>
<feature type="domain" description="SAP" evidence="2">
    <location>
        <begin position="92"/>
        <end position="126"/>
    </location>
</feature>
<feature type="region of interest" description="Disordered" evidence="1">
    <location>
        <begin position="37"/>
        <end position="67"/>
    </location>
</feature>
<dbReference type="GO" id="GO:0003676">
    <property type="term" value="F:nucleic acid binding"/>
    <property type="evidence" value="ECO:0007669"/>
    <property type="project" value="InterPro"/>
</dbReference>
<dbReference type="InterPro" id="IPR051274">
    <property type="entry name" value="3-5_Exoribonuclease"/>
</dbReference>
<dbReference type="OrthoDB" id="5775694at2759"/>
<reference evidence="3 4" key="1">
    <citation type="submission" date="2014-11" db="EMBL/GenBank/DDBJ databases">
        <title>Genetic blueprint of the zoonotic pathogen Toxocara canis.</title>
        <authorList>
            <person name="Zhu X.-Q."/>
            <person name="Korhonen P.K."/>
            <person name="Cai H."/>
            <person name="Young N.D."/>
            <person name="Nejsum P."/>
            <person name="von Samson-Himmelstjerna G."/>
            <person name="Boag P.R."/>
            <person name="Tan P."/>
            <person name="Li Q."/>
            <person name="Min J."/>
            <person name="Yang Y."/>
            <person name="Wang X."/>
            <person name="Fang X."/>
            <person name="Hall R.S."/>
            <person name="Hofmann A."/>
            <person name="Sternberg P.W."/>
            <person name="Jex A.R."/>
            <person name="Gasser R.B."/>
        </authorList>
    </citation>
    <scope>NUCLEOTIDE SEQUENCE [LARGE SCALE GENOMIC DNA]</scope>
    <source>
        <strain evidence="3">PN_DK_2014</strain>
    </source>
</reference>
<evidence type="ECO:0000313" key="3">
    <source>
        <dbReference type="EMBL" id="KHN78836.1"/>
    </source>
</evidence>
<dbReference type="InterPro" id="IPR012337">
    <property type="entry name" value="RNaseH-like_sf"/>
</dbReference>
<dbReference type="InterPro" id="IPR036397">
    <property type="entry name" value="RNaseH_sf"/>
</dbReference>
<dbReference type="SUPFAM" id="SSF53098">
    <property type="entry name" value="Ribonuclease H-like"/>
    <property type="match status" value="1"/>
</dbReference>
<sequence>MEDSRDSAEKLKDAKEMLDFHRKLFKVTEELREQKLAAELDGSAVNDGEGESPRQSSEDSSDVQPPWVLPIVPYQEPLRKDPERVLYVMKHMHSMTAAEVRRELKLVHVDSRGKRSQLLERLKKYYRKEYAILKNAEPMRNRTEKYYEYFVVGYFDFLFSRFGFSAKHLCNPVFFFRSYSFMNEYHFLHLVYWDIAKFFQMQCLKSGLETVPHDFRYYINIRKSFLNKYVKGHHAQKTNLRGMLTELGMTFEGREHCGLDDSKNIARIVIRMLEDRSELRINERLSRERDKKINERLSRERDKKVKILTTDASKEDRERQAWRDSLPFKVHPVSRDAFISGEYLDCDTCDEADD</sequence>
<dbReference type="InterPro" id="IPR036361">
    <property type="entry name" value="SAP_dom_sf"/>
</dbReference>
<dbReference type="SMART" id="SM00513">
    <property type="entry name" value="SAP"/>
    <property type="match status" value="1"/>
</dbReference>
<dbReference type="PANTHER" id="PTHR23044">
    <property type="entry name" value="3'-5' EXONUCLEASE ERI1-RELATED"/>
    <property type="match status" value="1"/>
</dbReference>
<keyword evidence="3" id="KW-0269">Exonuclease</keyword>
<evidence type="ECO:0000313" key="4">
    <source>
        <dbReference type="Proteomes" id="UP000031036"/>
    </source>
</evidence>
<dbReference type="Gene3D" id="3.30.420.10">
    <property type="entry name" value="Ribonuclease H-like superfamily/Ribonuclease H"/>
    <property type="match status" value="1"/>
</dbReference>
<protein>
    <submittedName>
        <fullName evidence="3">3'-5' exonuclease eri-1</fullName>
    </submittedName>
</protein>